<organism evidence="2 3">
    <name type="scientific">Calocera cornea HHB12733</name>
    <dbReference type="NCBI Taxonomy" id="1353952"/>
    <lineage>
        <taxon>Eukaryota</taxon>
        <taxon>Fungi</taxon>
        <taxon>Dikarya</taxon>
        <taxon>Basidiomycota</taxon>
        <taxon>Agaricomycotina</taxon>
        <taxon>Dacrymycetes</taxon>
        <taxon>Dacrymycetales</taxon>
        <taxon>Dacrymycetaceae</taxon>
        <taxon>Calocera</taxon>
    </lineage>
</organism>
<dbReference type="InParanoid" id="A0A165F1V7"/>
<evidence type="ECO:0000256" key="1">
    <source>
        <dbReference type="SAM" id="MobiDB-lite"/>
    </source>
</evidence>
<feature type="region of interest" description="Disordered" evidence="1">
    <location>
        <begin position="262"/>
        <end position="300"/>
    </location>
</feature>
<evidence type="ECO:0000313" key="2">
    <source>
        <dbReference type="EMBL" id="KZT56015.1"/>
    </source>
</evidence>
<gene>
    <name evidence="2" type="ORF">CALCODRAFT_484327</name>
</gene>
<accession>A0A165F1V7</accession>
<dbReference type="OrthoDB" id="3265918at2759"/>
<reference evidence="2 3" key="1">
    <citation type="journal article" date="2016" name="Mol. Biol. Evol.">
        <title>Comparative Genomics of Early-Diverging Mushroom-Forming Fungi Provides Insights into the Origins of Lignocellulose Decay Capabilities.</title>
        <authorList>
            <person name="Nagy L.G."/>
            <person name="Riley R."/>
            <person name="Tritt A."/>
            <person name="Adam C."/>
            <person name="Daum C."/>
            <person name="Floudas D."/>
            <person name="Sun H."/>
            <person name="Yadav J.S."/>
            <person name="Pangilinan J."/>
            <person name="Larsson K.H."/>
            <person name="Matsuura K."/>
            <person name="Barry K."/>
            <person name="Labutti K."/>
            <person name="Kuo R."/>
            <person name="Ohm R.A."/>
            <person name="Bhattacharya S.S."/>
            <person name="Shirouzu T."/>
            <person name="Yoshinaga Y."/>
            <person name="Martin F.M."/>
            <person name="Grigoriev I.V."/>
            <person name="Hibbett D.S."/>
        </authorList>
    </citation>
    <scope>NUCLEOTIDE SEQUENCE [LARGE SCALE GENOMIC DNA]</scope>
    <source>
        <strain evidence="2 3">HHB12733</strain>
    </source>
</reference>
<feature type="compositionally biased region" description="Pro residues" evidence="1">
    <location>
        <begin position="290"/>
        <end position="300"/>
    </location>
</feature>
<feature type="compositionally biased region" description="Polar residues" evidence="1">
    <location>
        <begin position="1185"/>
        <end position="1200"/>
    </location>
</feature>
<feature type="region of interest" description="Disordered" evidence="1">
    <location>
        <begin position="1160"/>
        <end position="1218"/>
    </location>
</feature>
<name>A0A165F1V7_9BASI</name>
<sequence length="1511" mass="166469">MLPGLTGTFRHPHNIPCTCALVRRLHATLYVRDKTIKPVYLGPGSKGGGEKARRAPHAPGLARLSRVKHPILIKQKTHRGDGDHLMLTANFRGDGSLPPPPVLSPSVPLPLRPWVTGVAQAAQIPPWAFRGLPYYNCDLFVLRAYPRSLLVEWVPEEEKVGLSGVRLGEAYGVRQSEARMGWKDWVRRAQRRREWKERAAQVREWEEGGMEREEGRGGALEAEEDGEANGPEDDIGVPDSVLEQLLDESEGQERRIEDLLRRRAADRHRQESRLGASTNPPDAHDFSASLPPPADPLNPPPTLSYGAYRRATRDVISLRVIAGKKRVAKSGVIRSIVTKRIKSAVKYVVERGMDVDEKGRLVPKESEAGLGKWILPDWHYVFHGFLPSYRQPMQALVRRIRDGLELVRTQGGERAEEWAVTDQVAEEKEAAEGWEAVRREESVLERELEGWVKELNGRVRKQERAEEGEARWSDVVHVHDAPKPILDDVLPDKAAIMPTSPPGRSNIEGILGALGSYDEAAGPPITGSLLEATSGIEDILLSIGTAEAVRPQASQDALVPQEETSGIEDILSSLGTTVDPKPQVPLGPPEEDSDIEDILLWLGEAEDTDRPVALADEHEEASDIEDLRFSPGAAQTPDIDEILPSIGATEEVRPQTSPDALVPEEETSGVEDILAPLGPTADTGPQAPFVSREEDSCIEDILSWVGEAKDQHVAVALADEQKEASNIEGTRASPGATQPSGIDDILLSIGVTEHVRPQASPDALVPQEETSSVEDILAPLGPTADTGPQVPFVSREEDSDIEDILSWLEEAKDQHVAMALADEQKEASNIEGICASPGATQPSGIDDILLSIGAIENMRPEVSQSAPIPHEANSGIEDILSSLGTAKVTNPKTLLMPGKTGSHIEDTISSLGAAEDQDGPVTLANGQVEASGIDMPSSLAALQAPELEDPLSSAGANHDDPPAVGISREEALGIENILASFAVDEDGRRLTAEDLAKSLAFLDRHLPNFKPKIPRAVRKQIEELEAMQKNGQQDASKTPPGRKKVFQYSPEAEAISAPLRNSKGDTTLRRTRYQDASNPPPIPKEIFQYQPAARAISTPPLIFDGRRALPPHLEPKTMERAAKREASLADRQVVEADTDISMAQVREFLLRAAEQVWKKTPPAENVDDGSRTAADVGKLQPPPQTVSQRNDFRETPNQSPEAARKDVPGVLRGLGRPDLDSEVDKLVPTWTPSDIHSLPNSQRKKERPRERWLRLRRLRRLERLHSNRHKRAMLATPWPLPVTSPDDTGKSRQSALSYLNRRSHALLETPWRLPVTSPDDAGMQQPRSSTLSRVNPDTNGRWEPETVKGRYEDFEWEEPALDGALVDDARGEPGGDWEDDPNARMDQRTSAPFSRADPDTSGRWNPEQVQNEYEDYAWDRRWEQPASANSAVDNDLLSRNGDWQDDPYETSKRKPARRATTRPSPMRFPRKPRTGLAADVSQPPPLILKPTMAPYRGPYVSQARKRKRGRR</sequence>
<evidence type="ECO:0000313" key="3">
    <source>
        <dbReference type="Proteomes" id="UP000076842"/>
    </source>
</evidence>
<dbReference type="EMBL" id="KV423985">
    <property type="protein sequence ID" value="KZT56015.1"/>
    <property type="molecule type" value="Genomic_DNA"/>
</dbReference>
<feature type="region of interest" description="Disordered" evidence="1">
    <location>
        <begin position="1426"/>
        <end position="1511"/>
    </location>
</feature>
<protein>
    <submittedName>
        <fullName evidence="2">Uncharacterized protein</fullName>
    </submittedName>
</protein>
<dbReference type="STRING" id="1353952.A0A165F1V7"/>
<feature type="compositionally biased region" description="Acidic residues" evidence="1">
    <location>
        <begin position="221"/>
        <end position="236"/>
    </location>
</feature>
<feature type="compositionally biased region" description="Basic and acidic residues" evidence="1">
    <location>
        <begin position="200"/>
        <end position="216"/>
    </location>
</feature>
<dbReference type="Proteomes" id="UP000076842">
    <property type="component" value="Unassembled WGS sequence"/>
</dbReference>
<feature type="compositionally biased region" description="Basic and acidic residues" evidence="1">
    <location>
        <begin position="1340"/>
        <end position="1353"/>
    </location>
</feature>
<feature type="region of interest" description="Disordered" evidence="1">
    <location>
        <begin position="200"/>
        <end position="237"/>
    </location>
</feature>
<proteinExistence type="predicted"/>
<keyword evidence="3" id="KW-1185">Reference proteome</keyword>
<feature type="compositionally biased region" description="Polar residues" evidence="1">
    <location>
        <begin position="1325"/>
        <end position="1338"/>
    </location>
</feature>
<feature type="compositionally biased region" description="Basic and acidic residues" evidence="1">
    <location>
        <begin position="262"/>
        <end position="272"/>
    </location>
</feature>
<feature type="region of interest" description="Disordered" evidence="1">
    <location>
        <begin position="1313"/>
        <end position="1411"/>
    </location>
</feature>